<feature type="transmembrane region" description="Helical" evidence="1">
    <location>
        <begin position="43"/>
        <end position="61"/>
    </location>
</feature>
<evidence type="ECO:0000256" key="1">
    <source>
        <dbReference type="SAM" id="Phobius"/>
    </source>
</evidence>
<dbReference type="EMBL" id="CP140154">
    <property type="protein sequence ID" value="WQG91606.1"/>
    <property type="molecule type" value="Genomic_DNA"/>
</dbReference>
<organism evidence="2 4">
    <name type="scientific">Chitinophaga sancti</name>
    <dbReference type="NCBI Taxonomy" id="1004"/>
    <lineage>
        <taxon>Bacteria</taxon>
        <taxon>Pseudomonadati</taxon>
        <taxon>Bacteroidota</taxon>
        <taxon>Chitinophagia</taxon>
        <taxon>Chitinophagales</taxon>
        <taxon>Chitinophagaceae</taxon>
        <taxon>Chitinophaga</taxon>
    </lineage>
</organism>
<dbReference type="RefSeq" id="WP_072357186.1">
    <property type="nucleotide sequence ID" value="NZ_CP139972.1"/>
</dbReference>
<sequence length="161" mass="18863">MEIQLKVPLVEKYYSALAVTLIIIRFPLFLAFGFFRVVDNKPLSIFLFIAFMAATIANTYIKKYKKIGEIILGYHSVTVNGQTFLIRDMQKLYIRIETGERSVRTLLPTFLTGANNFVFFYINEVKQTYRLLIIEQDVKAVVFLSKQWKELHGEKFEMILF</sequence>
<gene>
    <name evidence="2" type="ORF">SAMN05661012_00661</name>
    <name evidence="3" type="ORF">SR876_08835</name>
</gene>
<keyword evidence="5" id="KW-1185">Reference proteome</keyword>
<reference evidence="2 4" key="1">
    <citation type="submission" date="2016-11" db="EMBL/GenBank/DDBJ databases">
        <authorList>
            <person name="Jaros S."/>
            <person name="Januszkiewicz K."/>
            <person name="Wedrychowicz H."/>
        </authorList>
    </citation>
    <scope>NUCLEOTIDE SEQUENCE [LARGE SCALE GENOMIC DNA]</scope>
    <source>
        <strain evidence="2 4">DSM 784</strain>
    </source>
</reference>
<keyword evidence="1" id="KW-0812">Transmembrane</keyword>
<keyword evidence="1" id="KW-1133">Transmembrane helix</keyword>
<reference evidence="3 5" key="2">
    <citation type="submission" date="2023-11" db="EMBL/GenBank/DDBJ databases">
        <title>MicrobeMod: A computational toolkit for identifying prokaryotic methylation and restriction-modification with nanopore sequencing.</title>
        <authorList>
            <person name="Crits-Christoph A."/>
            <person name="Kang S.C."/>
            <person name="Lee H."/>
            <person name="Ostrov N."/>
        </authorList>
    </citation>
    <scope>NUCLEOTIDE SEQUENCE [LARGE SCALE GENOMIC DNA]</scope>
    <source>
        <strain evidence="3 5">ATCC 23090</strain>
    </source>
</reference>
<evidence type="ECO:0000313" key="2">
    <source>
        <dbReference type="EMBL" id="SFW23696.1"/>
    </source>
</evidence>
<dbReference type="Proteomes" id="UP001326715">
    <property type="component" value="Chromosome"/>
</dbReference>
<protein>
    <submittedName>
        <fullName evidence="2">Uncharacterized protein</fullName>
    </submittedName>
</protein>
<evidence type="ECO:0000313" key="5">
    <source>
        <dbReference type="Proteomes" id="UP001326715"/>
    </source>
</evidence>
<keyword evidence="1" id="KW-0472">Membrane</keyword>
<dbReference type="EMBL" id="FPIZ01000002">
    <property type="protein sequence ID" value="SFW23696.1"/>
    <property type="molecule type" value="Genomic_DNA"/>
</dbReference>
<name>A0A1K1MKL6_9BACT</name>
<feature type="transmembrane region" description="Helical" evidence="1">
    <location>
        <begin position="12"/>
        <end position="37"/>
    </location>
</feature>
<evidence type="ECO:0000313" key="3">
    <source>
        <dbReference type="EMBL" id="WQG91606.1"/>
    </source>
</evidence>
<proteinExistence type="predicted"/>
<accession>A0A1K1MKL6</accession>
<evidence type="ECO:0000313" key="4">
    <source>
        <dbReference type="Proteomes" id="UP000183788"/>
    </source>
</evidence>
<dbReference type="Proteomes" id="UP000183788">
    <property type="component" value="Unassembled WGS sequence"/>
</dbReference>
<dbReference type="AlphaFoldDB" id="A0A1K1MKL6"/>